<evidence type="ECO:0000313" key="3">
    <source>
        <dbReference type="Proteomes" id="UP000325440"/>
    </source>
</evidence>
<gene>
    <name evidence="2" type="ORF">CINCED_3A001545</name>
</gene>
<evidence type="ECO:0000256" key="1">
    <source>
        <dbReference type="SAM" id="SignalP"/>
    </source>
</evidence>
<feature type="chain" id="PRO_5022975749" evidence="1">
    <location>
        <begin position="18"/>
        <end position="87"/>
    </location>
</feature>
<protein>
    <submittedName>
        <fullName evidence="2">Uncharacterized protein</fullName>
    </submittedName>
</protein>
<keyword evidence="1" id="KW-0732">Signal</keyword>
<reference evidence="2 3" key="1">
    <citation type="submission" date="2019-08" db="EMBL/GenBank/DDBJ databases">
        <authorList>
            <person name="Alioto T."/>
            <person name="Alioto T."/>
            <person name="Gomez Garrido J."/>
        </authorList>
    </citation>
    <scope>NUCLEOTIDE SEQUENCE [LARGE SCALE GENOMIC DNA]</scope>
</reference>
<dbReference type="EMBL" id="CABPRJ010000538">
    <property type="protein sequence ID" value="VVC30767.1"/>
    <property type="molecule type" value="Genomic_DNA"/>
</dbReference>
<name>A0A5E4MLN3_9HEMI</name>
<keyword evidence="3" id="KW-1185">Reference proteome</keyword>
<proteinExistence type="predicted"/>
<dbReference type="Proteomes" id="UP000325440">
    <property type="component" value="Unassembled WGS sequence"/>
</dbReference>
<accession>A0A5E4MLN3</accession>
<organism evidence="2 3">
    <name type="scientific">Cinara cedri</name>
    <dbReference type="NCBI Taxonomy" id="506608"/>
    <lineage>
        <taxon>Eukaryota</taxon>
        <taxon>Metazoa</taxon>
        <taxon>Ecdysozoa</taxon>
        <taxon>Arthropoda</taxon>
        <taxon>Hexapoda</taxon>
        <taxon>Insecta</taxon>
        <taxon>Pterygota</taxon>
        <taxon>Neoptera</taxon>
        <taxon>Paraneoptera</taxon>
        <taxon>Hemiptera</taxon>
        <taxon>Sternorrhyncha</taxon>
        <taxon>Aphidomorpha</taxon>
        <taxon>Aphidoidea</taxon>
        <taxon>Aphididae</taxon>
        <taxon>Lachninae</taxon>
        <taxon>Cinara</taxon>
    </lineage>
</organism>
<sequence>MLLKACLVVFLITVSLGETLSLPISESRLNAGFTNPYNNPVEKPYSINPSDMNYGSVFEAINWLNNYDEINGTLEYYTEYMKSIPLN</sequence>
<dbReference type="AlphaFoldDB" id="A0A5E4MLN3"/>
<evidence type="ECO:0000313" key="2">
    <source>
        <dbReference type="EMBL" id="VVC30767.1"/>
    </source>
</evidence>
<feature type="signal peptide" evidence="1">
    <location>
        <begin position="1"/>
        <end position="17"/>
    </location>
</feature>